<proteinExistence type="inferred from homology"/>
<evidence type="ECO:0000259" key="2">
    <source>
        <dbReference type="SMART" id="SM00849"/>
    </source>
</evidence>
<dbReference type="SUPFAM" id="SSF56281">
    <property type="entry name" value="Metallo-hydrolase/oxidoreductase"/>
    <property type="match status" value="1"/>
</dbReference>
<dbReference type="InterPro" id="IPR001279">
    <property type="entry name" value="Metallo-B-lactamas"/>
</dbReference>
<dbReference type="Proteomes" id="UP001156882">
    <property type="component" value="Unassembled WGS sequence"/>
</dbReference>
<comment type="similarity">
    <text evidence="1">Belongs to the metallo-beta-lactamase superfamily. Class-B beta-lactamase family.</text>
</comment>
<dbReference type="PANTHER" id="PTHR42951">
    <property type="entry name" value="METALLO-BETA-LACTAMASE DOMAIN-CONTAINING"/>
    <property type="match status" value="1"/>
</dbReference>
<dbReference type="PANTHER" id="PTHR42951:SF4">
    <property type="entry name" value="ACYL-COENZYME A THIOESTERASE MBLAC2"/>
    <property type="match status" value="1"/>
</dbReference>
<organism evidence="3 4">
    <name type="scientific">Labrys miyagiensis</name>
    <dbReference type="NCBI Taxonomy" id="346912"/>
    <lineage>
        <taxon>Bacteria</taxon>
        <taxon>Pseudomonadati</taxon>
        <taxon>Pseudomonadota</taxon>
        <taxon>Alphaproteobacteria</taxon>
        <taxon>Hyphomicrobiales</taxon>
        <taxon>Xanthobacteraceae</taxon>
        <taxon>Labrys</taxon>
    </lineage>
</organism>
<reference evidence="4" key="1">
    <citation type="journal article" date="2019" name="Int. J. Syst. Evol. Microbiol.">
        <title>The Global Catalogue of Microorganisms (GCM) 10K type strain sequencing project: providing services to taxonomists for standard genome sequencing and annotation.</title>
        <authorList>
            <consortium name="The Broad Institute Genomics Platform"/>
            <consortium name="The Broad Institute Genome Sequencing Center for Infectious Disease"/>
            <person name="Wu L."/>
            <person name="Ma J."/>
        </authorList>
    </citation>
    <scope>NUCLEOTIDE SEQUENCE [LARGE SCALE GENOMIC DNA]</scope>
    <source>
        <strain evidence="4">NBRC 101365</strain>
    </source>
</reference>
<gene>
    <name evidence="3" type="ORF">GCM10007874_69060</name>
</gene>
<dbReference type="CDD" id="cd16282">
    <property type="entry name" value="metallo-hydrolase-like_MBL-fold"/>
    <property type="match status" value="1"/>
</dbReference>
<dbReference type="InterPro" id="IPR036866">
    <property type="entry name" value="RibonucZ/Hydroxyglut_hydro"/>
</dbReference>
<sequence length="372" mass="39553">MGFCAPALAHFADVHAFGGPQLPRTEAPASLQLADQSTKTGTTHFGGTDPMSRNLQHPLTRRGFCLCCLGTSAAFIGGWLSPRSAYAEARGLVTVIKDSAASSPIVTHKLRGNLSVLEGSGGNVAVLTGSEGKVLVDAGIGVSKPQMSKALAQLGAEPVTHLINTHWHFDHADGNSWLSAAGAKITAHINTRKYLSEVRRVEDWDYNFLPLPEGGVPSDVFEDALALKLNGISLGLKHYGPAHTDGDISVTFAELDIVHVGDIFWNGSYPFIDYSTGGSIDGTIAACETSIAAATDKTVIVPGHGPPVSNRVELGDYRDMLVAVREKVATLKRQGRTRDETVAAKPTASFDARWGNFVIDAGFFTRLVYEGV</sequence>
<dbReference type="InterPro" id="IPR050855">
    <property type="entry name" value="NDM-1-like"/>
</dbReference>
<dbReference type="EMBL" id="BSPC01000088">
    <property type="protein sequence ID" value="GLS23885.1"/>
    <property type="molecule type" value="Genomic_DNA"/>
</dbReference>
<accession>A0ABQ6CUT6</accession>
<protein>
    <submittedName>
        <fullName evidence="3">Cyclase</fullName>
    </submittedName>
</protein>
<evidence type="ECO:0000256" key="1">
    <source>
        <dbReference type="ARBA" id="ARBA00005250"/>
    </source>
</evidence>
<evidence type="ECO:0000313" key="3">
    <source>
        <dbReference type="EMBL" id="GLS23885.1"/>
    </source>
</evidence>
<evidence type="ECO:0000313" key="4">
    <source>
        <dbReference type="Proteomes" id="UP001156882"/>
    </source>
</evidence>
<name>A0ABQ6CUT6_9HYPH</name>
<keyword evidence="4" id="KW-1185">Reference proteome</keyword>
<dbReference type="SMART" id="SM00849">
    <property type="entry name" value="Lactamase_B"/>
    <property type="match status" value="1"/>
</dbReference>
<dbReference type="Gene3D" id="3.60.15.10">
    <property type="entry name" value="Ribonuclease Z/Hydroxyacylglutathione hydrolase-like"/>
    <property type="match status" value="1"/>
</dbReference>
<comment type="caution">
    <text evidence="3">The sequence shown here is derived from an EMBL/GenBank/DDBJ whole genome shotgun (WGS) entry which is preliminary data.</text>
</comment>
<feature type="domain" description="Metallo-beta-lactamase" evidence="2">
    <location>
        <begin position="121"/>
        <end position="304"/>
    </location>
</feature>
<dbReference type="Pfam" id="PF00753">
    <property type="entry name" value="Lactamase_B"/>
    <property type="match status" value="1"/>
</dbReference>